<feature type="domain" description="Aminotransferase class I/classII large" evidence="1">
    <location>
        <begin position="27"/>
        <end position="369"/>
    </location>
</feature>
<dbReference type="PANTHER" id="PTHR42858">
    <property type="entry name" value="AMINOTRANSFERASE"/>
    <property type="match status" value="1"/>
</dbReference>
<dbReference type="CDD" id="cd00609">
    <property type="entry name" value="AAT_like"/>
    <property type="match status" value="1"/>
</dbReference>
<evidence type="ECO:0000313" key="3">
    <source>
        <dbReference type="Proteomes" id="UP000078287"/>
    </source>
</evidence>
<sequence>MLPDIQFVQRPGMIEFGWGHLAAELLPSAEVLRATTWTLTNDAPAALTYGYAQGPGRLLALLAERLAVPETDLMVTGGTSQALDMLCKHFTKPGDVVLVEAPTYHLALRIFRDYGLRCVTVPGDQQGLHVNAVTALVKLLRSRGERIAFLYLVPTYNNPSGVTLHAERRAELARLATALDLTVIEDEAYAELWYDAPPPPPIASFAPGGPLIRLGSFAKVLAPGLRLGWMQAPAVVIQRCTQAGMLDSGGGVNHFTAHVVLALLQAGDFEPHLLHLRVALRERRNTLLAALARSMPPGVTWRPPLGGFFVWLRTPATVDTTALLSQAEAAGVSYIPGERFYANGGGRNELRLAFSMVPEAELVEGARRLGQVLKRAIG</sequence>
<dbReference type="InterPro" id="IPR015424">
    <property type="entry name" value="PyrdxlP-dep_Trfase"/>
</dbReference>
<organism evidence="2 3">
    <name type="scientific">Chloroflexus islandicus</name>
    <dbReference type="NCBI Taxonomy" id="1707952"/>
    <lineage>
        <taxon>Bacteria</taxon>
        <taxon>Bacillati</taxon>
        <taxon>Chloroflexota</taxon>
        <taxon>Chloroflexia</taxon>
        <taxon>Chloroflexales</taxon>
        <taxon>Chloroflexineae</taxon>
        <taxon>Chloroflexaceae</taxon>
        <taxon>Chloroflexus</taxon>
    </lineage>
</organism>
<keyword evidence="2" id="KW-0808">Transferase</keyword>
<accession>A0A178M9V4</accession>
<dbReference type="InterPro" id="IPR015422">
    <property type="entry name" value="PyrdxlP-dep_Trfase_small"/>
</dbReference>
<keyword evidence="3" id="KW-1185">Reference proteome</keyword>
<dbReference type="EMBL" id="LWQS01000053">
    <property type="protein sequence ID" value="OAN45532.1"/>
    <property type="molecule type" value="Genomic_DNA"/>
</dbReference>
<dbReference type="GO" id="GO:0030170">
    <property type="term" value="F:pyridoxal phosphate binding"/>
    <property type="evidence" value="ECO:0007669"/>
    <property type="project" value="InterPro"/>
</dbReference>
<dbReference type="STRING" id="1707952.A6A03_14305"/>
<dbReference type="RefSeq" id="WP_066787399.1">
    <property type="nucleotide sequence ID" value="NZ_LWQS01000053.1"/>
</dbReference>
<protein>
    <submittedName>
        <fullName evidence="2">Aminotransferase class I/II</fullName>
    </submittedName>
</protein>
<comment type="caution">
    <text evidence="2">The sequence shown here is derived from an EMBL/GenBank/DDBJ whole genome shotgun (WGS) entry which is preliminary data.</text>
</comment>
<dbReference type="OrthoDB" id="9802328at2"/>
<reference evidence="2 3" key="1">
    <citation type="submission" date="2016-04" db="EMBL/GenBank/DDBJ databases">
        <title>Chloroflexus islandicus sp. nov., a thermophilic filamentous anoxygenic phototrophic bacterium from geyser Strokkur (Iceland).</title>
        <authorList>
            <person name="Gaisin V.A."/>
            <person name="Kalashnikov A.M."/>
            <person name="Sukhacheva M.V."/>
            <person name="Grouzdev D.S."/>
            <person name="Ivanov T.M."/>
            <person name="Kuznetsov B."/>
            <person name="Gorlenko V.M."/>
        </authorList>
    </citation>
    <scope>NUCLEOTIDE SEQUENCE [LARGE SCALE GENOMIC DNA]</scope>
    <source>
        <strain evidence="3">isl-2</strain>
    </source>
</reference>
<dbReference type="AlphaFoldDB" id="A0A178M9V4"/>
<dbReference type="Pfam" id="PF00155">
    <property type="entry name" value="Aminotran_1_2"/>
    <property type="match status" value="1"/>
</dbReference>
<evidence type="ECO:0000313" key="2">
    <source>
        <dbReference type="EMBL" id="OAN45532.1"/>
    </source>
</evidence>
<dbReference type="InterPro" id="IPR004839">
    <property type="entry name" value="Aminotransferase_I/II_large"/>
</dbReference>
<dbReference type="Gene3D" id="3.40.640.10">
    <property type="entry name" value="Type I PLP-dependent aspartate aminotransferase-like (Major domain)"/>
    <property type="match status" value="1"/>
</dbReference>
<gene>
    <name evidence="2" type="ORF">A6A03_14305</name>
</gene>
<dbReference type="PANTHER" id="PTHR42858:SF1">
    <property type="entry name" value="LD15494P"/>
    <property type="match status" value="1"/>
</dbReference>
<dbReference type="Proteomes" id="UP000078287">
    <property type="component" value="Unassembled WGS sequence"/>
</dbReference>
<dbReference type="InterPro" id="IPR015421">
    <property type="entry name" value="PyrdxlP-dep_Trfase_major"/>
</dbReference>
<dbReference type="Gene3D" id="3.90.1150.10">
    <property type="entry name" value="Aspartate Aminotransferase, domain 1"/>
    <property type="match status" value="1"/>
</dbReference>
<evidence type="ECO:0000259" key="1">
    <source>
        <dbReference type="Pfam" id="PF00155"/>
    </source>
</evidence>
<name>A0A178M9V4_9CHLR</name>
<dbReference type="GO" id="GO:0047536">
    <property type="term" value="F:2-aminoadipate transaminase activity"/>
    <property type="evidence" value="ECO:0007669"/>
    <property type="project" value="TreeGrafter"/>
</dbReference>
<proteinExistence type="predicted"/>
<dbReference type="SUPFAM" id="SSF53383">
    <property type="entry name" value="PLP-dependent transferases"/>
    <property type="match status" value="1"/>
</dbReference>
<keyword evidence="2" id="KW-0032">Aminotransferase</keyword>